<dbReference type="InterPro" id="IPR036397">
    <property type="entry name" value="RNaseH_sf"/>
</dbReference>
<dbReference type="Proteomes" id="UP001459277">
    <property type="component" value="Unassembled WGS sequence"/>
</dbReference>
<dbReference type="GO" id="GO:0004523">
    <property type="term" value="F:RNA-DNA hybrid ribonuclease activity"/>
    <property type="evidence" value="ECO:0007669"/>
    <property type="project" value="InterPro"/>
</dbReference>
<dbReference type="AlphaFoldDB" id="A0AAW2CVJ7"/>
<reference evidence="2 3" key="1">
    <citation type="submission" date="2024-01" db="EMBL/GenBank/DDBJ databases">
        <title>A telomere-to-telomere, gap-free genome of sweet tea (Lithocarpus litseifolius).</title>
        <authorList>
            <person name="Zhou J."/>
        </authorList>
    </citation>
    <scope>NUCLEOTIDE SEQUENCE [LARGE SCALE GENOMIC DNA]</scope>
    <source>
        <strain evidence="2">Zhou-2022a</strain>
        <tissue evidence="2">Leaf</tissue>
    </source>
</reference>
<dbReference type="GO" id="GO:0003676">
    <property type="term" value="F:nucleic acid binding"/>
    <property type="evidence" value="ECO:0007669"/>
    <property type="project" value="InterPro"/>
</dbReference>
<dbReference type="InterPro" id="IPR052929">
    <property type="entry name" value="RNase_H-like_EbsB-rel"/>
</dbReference>
<dbReference type="Pfam" id="PF13456">
    <property type="entry name" value="RVT_3"/>
    <property type="match status" value="1"/>
</dbReference>
<dbReference type="Gene3D" id="3.30.420.10">
    <property type="entry name" value="Ribonuclease H-like superfamily/Ribonuclease H"/>
    <property type="match status" value="1"/>
</dbReference>
<dbReference type="PANTHER" id="PTHR47074:SF48">
    <property type="entry name" value="POLYNUCLEOTIDYL TRANSFERASE, RIBONUCLEASE H-LIKE SUPERFAMILY PROTEIN"/>
    <property type="match status" value="1"/>
</dbReference>
<dbReference type="CDD" id="cd06222">
    <property type="entry name" value="RNase_H_like"/>
    <property type="match status" value="1"/>
</dbReference>
<proteinExistence type="predicted"/>
<sequence>MDNLTRRHIVDENMCPVCKTETEDPLHMVLGCPEVEQVSEDNRAELFICIARSLWQQRNTLRIGLLSPPLNLVGPQAASFCRTISMHKKISPQALLRLLLRTPGVIIRDRNGEVIAAMSECIPLPNSVLEFKAMACRRAVKFAYEVGIQEVIFEGDSLTVIQAINKGGASEAPYGNLIDY</sequence>
<organism evidence="2 3">
    <name type="scientific">Lithocarpus litseifolius</name>
    <dbReference type="NCBI Taxonomy" id="425828"/>
    <lineage>
        <taxon>Eukaryota</taxon>
        <taxon>Viridiplantae</taxon>
        <taxon>Streptophyta</taxon>
        <taxon>Embryophyta</taxon>
        <taxon>Tracheophyta</taxon>
        <taxon>Spermatophyta</taxon>
        <taxon>Magnoliopsida</taxon>
        <taxon>eudicotyledons</taxon>
        <taxon>Gunneridae</taxon>
        <taxon>Pentapetalae</taxon>
        <taxon>rosids</taxon>
        <taxon>fabids</taxon>
        <taxon>Fagales</taxon>
        <taxon>Fagaceae</taxon>
        <taxon>Lithocarpus</taxon>
    </lineage>
</organism>
<accession>A0AAW2CVJ7</accession>
<evidence type="ECO:0000313" key="3">
    <source>
        <dbReference type="Proteomes" id="UP001459277"/>
    </source>
</evidence>
<evidence type="ECO:0000313" key="2">
    <source>
        <dbReference type="EMBL" id="KAL0001145.1"/>
    </source>
</evidence>
<name>A0AAW2CVJ7_9ROSI</name>
<gene>
    <name evidence="2" type="ORF">SO802_014926</name>
</gene>
<evidence type="ECO:0000259" key="1">
    <source>
        <dbReference type="Pfam" id="PF13456"/>
    </source>
</evidence>
<keyword evidence="3" id="KW-1185">Reference proteome</keyword>
<dbReference type="PANTHER" id="PTHR47074">
    <property type="entry name" value="BNAC02G40300D PROTEIN"/>
    <property type="match status" value="1"/>
</dbReference>
<dbReference type="InterPro" id="IPR044730">
    <property type="entry name" value="RNase_H-like_dom_plant"/>
</dbReference>
<feature type="domain" description="RNase H type-1" evidence="1">
    <location>
        <begin position="104"/>
        <end position="177"/>
    </location>
</feature>
<dbReference type="EMBL" id="JAZDWU010000005">
    <property type="protein sequence ID" value="KAL0001145.1"/>
    <property type="molecule type" value="Genomic_DNA"/>
</dbReference>
<comment type="caution">
    <text evidence="2">The sequence shown here is derived from an EMBL/GenBank/DDBJ whole genome shotgun (WGS) entry which is preliminary data.</text>
</comment>
<dbReference type="InterPro" id="IPR002156">
    <property type="entry name" value="RNaseH_domain"/>
</dbReference>
<protein>
    <recommendedName>
        <fullName evidence="1">RNase H type-1 domain-containing protein</fullName>
    </recommendedName>
</protein>